<dbReference type="Proteomes" id="UP001177670">
    <property type="component" value="Unassembled WGS sequence"/>
</dbReference>
<proteinExistence type="predicted"/>
<accession>A0AA40KRX5</accession>
<evidence type="ECO:0000313" key="1">
    <source>
        <dbReference type="EMBL" id="KAK1130297.1"/>
    </source>
</evidence>
<dbReference type="EMBL" id="JAHYIQ010000007">
    <property type="protein sequence ID" value="KAK1130297.1"/>
    <property type="molecule type" value="Genomic_DNA"/>
</dbReference>
<name>A0AA40KRX5_9HYME</name>
<organism evidence="1 2">
    <name type="scientific">Melipona bicolor</name>
    <dbReference type="NCBI Taxonomy" id="60889"/>
    <lineage>
        <taxon>Eukaryota</taxon>
        <taxon>Metazoa</taxon>
        <taxon>Ecdysozoa</taxon>
        <taxon>Arthropoda</taxon>
        <taxon>Hexapoda</taxon>
        <taxon>Insecta</taxon>
        <taxon>Pterygota</taxon>
        <taxon>Neoptera</taxon>
        <taxon>Endopterygota</taxon>
        <taxon>Hymenoptera</taxon>
        <taxon>Apocrita</taxon>
        <taxon>Aculeata</taxon>
        <taxon>Apoidea</taxon>
        <taxon>Anthophila</taxon>
        <taxon>Apidae</taxon>
        <taxon>Melipona</taxon>
    </lineage>
</organism>
<gene>
    <name evidence="1" type="ORF">K0M31_018434</name>
</gene>
<dbReference type="AlphaFoldDB" id="A0AA40KRX5"/>
<comment type="caution">
    <text evidence="1">The sequence shown here is derived from an EMBL/GenBank/DDBJ whole genome shotgun (WGS) entry which is preliminary data.</text>
</comment>
<sequence>RQQFRAERVGGGRGLDGLEVEVKRHITAKGEVDESFGRTEPLDGVELSNSIANISLPVNGYPGSRDRYTPGFETLTDD</sequence>
<feature type="non-terminal residue" evidence="1">
    <location>
        <position position="1"/>
    </location>
</feature>
<evidence type="ECO:0000313" key="2">
    <source>
        <dbReference type="Proteomes" id="UP001177670"/>
    </source>
</evidence>
<reference evidence="1" key="1">
    <citation type="submission" date="2021-10" db="EMBL/GenBank/DDBJ databases">
        <title>Melipona bicolor Genome sequencing and assembly.</title>
        <authorList>
            <person name="Araujo N.S."/>
            <person name="Arias M.C."/>
        </authorList>
    </citation>
    <scope>NUCLEOTIDE SEQUENCE</scope>
    <source>
        <strain evidence="1">USP_2M_L1-L4_2017</strain>
        <tissue evidence="1">Whole body</tissue>
    </source>
</reference>
<keyword evidence="2" id="KW-1185">Reference proteome</keyword>
<protein>
    <submittedName>
        <fullName evidence="1">Uncharacterized protein</fullName>
    </submittedName>
</protein>